<evidence type="ECO:0000259" key="4">
    <source>
        <dbReference type="Pfam" id="PF06202"/>
    </source>
</evidence>
<dbReference type="PANTHER" id="PTHR10569:SF2">
    <property type="entry name" value="GLYCOGEN DEBRANCHING ENZYME"/>
    <property type="match status" value="1"/>
</dbReference>
<dbReference type="Gene3D" id="1.50.10.10">
    <property type="match status" value="1"/>
</dbReference>
<dbReference type="FunFam" id="3.20.20.80:FF:000070">
    <property type="entry name" value="GDB1p Glycogen debranching enzyme"/>
    <property type="match status" value="1"/>
</dbReference>
<dbReference type="Pfam" id="PF14702">
    <property type="entry name" value="hGDE_central"/>
    <property type="match status" value="1"/>
</dbReference>
<keyword evidence="3" id="KW-0812">Transmembrane</keyword>
<dbReference type="Pfam" id="PF14699">
    <property type="entry name" value="hGDE_N"/>
    <property type="match status" value="1"/>
</dbReference>
<keyword evidence="1" id="KW-0732">Signal</keyword>
<reference evidence="8" key="1">
    <citation type="submission" date="2020-05" db="UniProtKB">
        <authorList>
            <consortium name="EnsemblMetazoa"/>
        </authorList>
    </citation>
    <scope>IDENTIFICATION</scope>
    <source>
        <strain evidence="8">Yale</strain>
    </source>
</reference>
<evidence type="ECO:0000256" key="2">
    <source>
        <dbReference type="SAM" id="MobiDB-lite"/>
    </source>
</evidence>
<dbReference type="InterPro" id="IPR032792">
    <property type="entry name" value="AGL_glucanoTrfase"/>
</dbReference>
<sequence length="1454" mass="167006">MYWWLNALICLFTYIWHNFHYCCIITFIIWSWLYDRYLHLTLANVIVDHDQNDDDNEYNKNKSGSVNKNNDCKDKNENEYETVTREQCKALNRTYSRSTTMGSKSSKKRNYQEKSSNMSKISNALSISITEGTNAENLLYRIKRGSILHVHPDAAILGREIVLYTNYPATDDKFKRTEYRTLDWYRKNGRQITTNKYQSAHIVDTDIYAEVNMNMSGTFRFWFHYKESPKKEPAGSLYIQVEPTLQVGRPGVERVIPLDSVRCQTVLSKLLGPIPTWECKLRVTKESGYNVIHFTPIQELGASRSAYSLRDQLRINSDFAKSKGEKVNFEDIEKVVRQLREEWEIASICDIVLNHTANESEWLLEHPEATYSCATCPYLRPAFLLDALLTKCGEDIANGLLENKGIPPVIDREEHLEALKYQLLHVYLPKVNIHEFYQCNVTKYVSDFVDHIGTLQSPTNVVKEQRFKEVKLLPDKEYKRLGATINMNVALDVFNSFYADCFDEESRSRKCADALRMHLESLNEEVRNKIQGYLNEAVDNCLNGVRYERVRNDGPQIKEISEKNPVFVQYFTQTKAFGKTLKNIEADMYDKVGEMFMAHNGWVMGSADPLKDFAEEQPGYANVYLKRELIAWSDSVKLRYGKSPEDSPFLWQHMEVYVATMARIFDGVRLDNCHSTPIHVAEHLLDIARETKPNLYVVAELFTNSDATDNVFVNRLGITSLIREALAAWDAHEQGRLVYRFGGLPVGAFMVNPKRDLAPSIAHAMLMDMTHDNPSPIEKRSAYDILPSSALVAMACCAIGSSRGYDELVPHHIHIVDEKRTYQSWDKEVDLNTGIIAAKRALNNLHHHLAEKGFTQVFVDQMDPNIVAVTRHSPRTHESVILVAHTAFSYPHASAGPTYVRPLCFEGKLDEIVLEAQFYMKTEKPFERPQPFERHPDVINGYQQFQLILSEHIPLNKSKIFRHKSSAEEHLTKLDFENFKPGCVVVINFIRDGHNFSQLLGLATLQFLSVCNSANLPTLSPELLPPKPLSQQVTLAAGLPHFSTGYMRCWGRDTFISLRGVMFLTGRYVEARFIILGFAQCLRHGLIPNLLHNGVRPRFNCRDAVWWWLFSIKQYVEQAPQGGKILKDKVSRIFPYDDSEAHGPGKFDQILIDVMQEAVQVHFQGLLYTERNAGPEIDDHMTVQGFNNQIGVNRQTGFVYGGNQWNCGTWMDKMGSSEKAGNRGRPNTPRDGSAVELVGLQYAVLRFMQSINEQGLSEYKEVTRKSPEGLVSTWTYKDWADRIKENFENYFFVSNEDTASLANKKNIYKDCYGASHSWTDYQLRCNFPIAMVIAQDLFNPHHAWAALEQAREHLVGPLGMKTLDPGDWNYRGTYDNSNDSSDASVAHGANYHQGPEWIWPMGYYLRARLIFAKKCGHLNETIAETWCFTIYTPWEEMSKRTYQMSYCVRRSYIY</sequence>
<feature type="domain" description="Glycogen debranching enzyme C-terminal" evidence="4">
    <location>
        <begin position="1003"/>
        <end position="1418"/>
    </location>
</feature>
<dbReference type="Pfam" id="PF14701">
    <property type="entry name" value="hDGE_amylase"/>
    <property type="match status" value="1"/>
</dbReference>
<protein>
    <submittedName>
        <fullName evidence="8">Uncharacterized protein</fullName>
    </submittedName>
</protein>
<dbReference type="EMBL" id="CCAG010001148">
    <property type="status" value="NOT_ANNOTATED_CDS"/>
    <property type="molecule type" value="Genomic_DNA"/>
</dbReference>
<evidence type="ECO:0000313" key="8">
    <source>
        <dbReference type="EnsemblMetazoa" id="GMOY013257-PA"/>
    </source>
</evidence>
<feature type="domain" description="Glycogen debranching enzyme glucanotransferase" evidence="6">
    <location>
        <begin position="255"/>
        <end position="696"/>
    </location>
</feature>
<dbReference type="InterPro" id="IPR032790">
    <property type="entry name" value="GDE_C"/>
</dbReference>
<dbReference type="InterPro" id="IPR012341">
    <property type="entry name" value="6hp_glycosidase-like_sf"/>
</dbReference>
<dbReference type="FunFam" id="3.20.20.80:FF:000108">
    <property type="entry name" value="glycogen debranching enzyme"/>
    <property type="match status" value="1"/>
</dbReference>
<feature type="region of interest" description="Disordered" evidence="2">
    <location>
        <begin position="96"/>
        <end position="117"/>
    </location>
</feature>
<dbReference type="GO" id="GO:0004135">
    <property type="term" value="F:amylo-alpha-1,6-glucosidase activity"/>
    <property type="evidence" value="ECO:0007669"/>
    <property type="project" value="InterPro"/>
</dbReference>
<organism evidence="8 9">
    <name type="scientific">Glossina morsitans morsitans</name>
    <name type="common">Savannah tsetse fly</name>
    <dbReference type="NCBI Taxonomy" id="37546"/>
    <lineage>
        <taxon>Eukaryota</taxon>
        <taxon>Metazoa</taxon>
        <taxon>Ecdysozoa</taxon>
        <taxon>Arthropoda</taxon>
        <taxon>Hexapoda</taxon>
        <taxon>Insecta</taxon>
        <taxon>Pterygota</taxon>
        <taxon>Neoptera</taxon>
        <taxon>Endopterygota</taxon>
        <taxon>Diptera</taxon>
        <taxon>Brachycera</taxon>
        <taxon>Muscomorpha</taxon>
        <taxon>Hippoboscoidea</taxon>
        <taxon>Glossinidae</taxon>
        <taxon>Glossina</taxon>
    </lineage>
</organism>
<dbReference type="VEuPathDB" id="VectorBase:GMOY013257"/>
<dbReference type="InterPro" id="IPR010401">
    <property type="entry name" value="AGL/Gdb1"/>
</dbReference>
<dbReference type="Proteomes" id="UP000092444">
    <property type="component" value="Unassembled WGS sequence"/>
</dbReference>
<feature type="domain" description="Eukaryotic glycogen debranching enzyme N-terminal" evidence="5">
    <location>
        <begin position="149"/>
        <end position="247"/>
    </location>
</feature>
<dbReference type="SUPFAM" id="SSF48208">
    <property type="entry name" value="Six-hairpin glycosidases"/>
    <property type="match status" value="1"/>
</dbReference>
<feature type="transmembrane region" description="Helical" evidence="3">
    <location>
        <begin position="7"/>
        <end position="33"/>
    </location>
</feature>
<dbReference type="Gene3D" id="3.20.20.80">
    <property type="entry name" value="Glycosidases"/>
    <property type="match status" value="2"/>
</dbReference>
<evidence type="ECO:0000259" key="7">
    <source>
        <dbReference type="Pfam" id="PF14702"/>
    </source>
</evidence>
<dbReference type="InterPro" id="IPR032788">
    <property type="entry name" value="AGL_central"/>
</dbReference>
<dbReference type="EnsemblMetazoa" id="GMOY013257-RA">
    <property type="protein sequence ID" value="GMOY013257-PA"/>
    <property type="gene ID" value="GMOY013257"/>
</dbReference>
<dbReference type="InterPro" id="IPR017853">
    <property type="entry name" value="GH"/>
</dbReference>
<dbReference type="GO" id="GO:0005980">
    <property type="term" value="P:glycogen catabolic process"/>
    <property type="evidence" value="ECO:0007669"/>
    <property type="project" value="InterPro"/>
</dbReference>
<dbReference type="STRING" id="37546.A0A240SWX3"/>
<feature type="region of interest" description="Disordered" evidence="2">
    <location>
        <begin position="56"/>
        <end position="78"/>
    </location>
</feature>
<dbReference type="GO" id="GO:0004134">
    <property type="term" value="F:4-alpha-glucanotransferase activity"/>
    <property type="evidence" value="ECO:0007669"/>
    <property type="project" value="InterPro"/>
</dbReference>
<feature type="domain" description="Glycogen debranching enzyme central" evidence="7">
    <location>
        <begin position="834"/>
        <end position="989"/>
    </location>
</feature>
<evidence type="ECO:0000259" key="5">
    <source>
        <dbReference type="Pfam" id="PF14699"/>
    </source>
</evidence>
<proteinExistence type="predicted"/>
<keyword evidence="9" id="KW-1185">Reference proteome</keyword>
<dbReference type="InterPro" id="IPR029436">
    <property type="entry name" value="AGL_euk_N"/>
</dbReference>
<accession>A0A240SWX3</accession>
<dbReference type="Pfam" id="PF06202">
    <property type="entry name" value="GDE_C"/>
    <property type="match status" value="1"/>
</dbReference>
<evidence type="ECO:0000259" key="6">
    <source>
        <dbReference type="Pfam" id="PF14701"/>
    </source>
</evidence>
<evidence type="ECO:0000256" key="3">
    <source>
        <dbReference type="SAM" id="Phobius"/>
    </source>
</evidence>
<evidence type="ECO:0000313" key="9">
    <source>
        <dbReference type="Proteomes" id="UP000092444"/>
    </source>
</evidence>
<dbReference type="InterPro" id="IPR008928">
    <property type="entry name" value="6-hairpin_glycosidase_sf"/>
</dbReference>
<dbReference type="SUPFAM" id="SSF51445">
    <property type="entry name" value="(Trans)glycosidases"/>
    <property type="match status" value="1"/>
</dbReference>
<keyword evidence="3" id="KW-0472">Membrane</keyword>
<dbReference type="PANTHER" id="PTHR10569">
    <property type="entry name" value="GLYCOGEN DEBRANCHING ENZYME"/>
    <property type="match status" value="1"/>
</dbReference>
<dbReference type="CDD" id="cd11327">
    <property type="entry name" value="AmyAc_Glg_debranch_2"/>
    <property type="match status" value="1"/>
</dbReference>
<evidence type="ECO:0000256" key="1">
    <source>
        <dbReference type="ARBA" id="ARBA00022729"/>
    </source>
</evidence>
<name>A0A240SWX3_GLOMM</name>
<keyword evidence="3" id="KW-1133">Transmembrane helix</keyword>